<dbReference type="InterPro" id="IPR006027">
    <property type="entry name" value="NusB_RsmB_TIM44"/>
</dbReference>
<comment type="caution">
    <text evidence="15">The sequence shown here is derived from an EMBL/GenBank/DDBJ whole genome shotgun (WGS) entry which is preliminary data.</text>
</comment>
<dbReference type="InterPro" id="IPR023267">
    <property type="entry name" value="RCMT"/>
</dbReference>
<dbReference type="PANTHER" id="PTHR22807">
    <property type="entry name" value="NOP2 YEAST -RELATED NOL1/NOP2/FMU SUN DOMAIN-CONTAINING"/>
    <property type="match status" value="1"/>
</dbReference>
<dbReference type="InterPro" id="IPR049560">
    <property type="entry name" value="MeTrfase_RsmB-F_NOP2_cat"/>
</dbReference>
<dbReference type="InterPro" id="IPR054728">
    <property type="entry name" value="RsmB-like_ferredoxin"/>
</dbReference>
<reference evidence="15 16" key="2">
    <citation type="submission" date="2018-12" db="EMBL/GenBank/DDBJ databases">
        <title>Simiduia agarivorans gen. nov., sp. nov., a marine, agarolytic bacterium isolated from shallow coastal water from Keelung, Taiwan.</title>
        <authorList>
            <person name="Shieh W.Y."/>
        </authorList>
    </citation>
    <scope>NUCLEOTIDE SEQUENCE [LARGE SCALE GENOMIC DNA]</scope>
    <source>
        <strain evidence="15 16">GTF-13</strain>
    </source>
</reference>
<dbReference type="Gene3D" id="3.40.50.150">
    <property type="entry name" value="Vaccinia Virus protein VP39"/>
    <property type="match status" value="1"/>
</dbReference>
<reference evidence="15 16" key="1">
    <citation type="submission" date="2018-08" db="EMBL/GenBank/DDBJ databases">
        <authorList>
            <person name="Khan S.A."/>
        </authorList>
    </citation>
    <scope>NUCLEOTIDE SEQUENCE [LARGE SCALE GENOMIC DNA]</scope>
    <source>
        <strain evidence="15 16">GTF-13</strain>
    </source>
</reference>
<name>A0A3P3VP39_9GAMM</name>
<keyword evidence="7 13" id="KW-0808">Transferase</keyword>
<comment type="catalytic activity">
    <reaction evidence="12">
        <text>cytidine(967) in 16S rRNA + S-adenosyl-L-methionine = 5-methylcytidine(967) in 16S rRNA + S-adenosyl-L-homocysteine + H(+)</text>
        <dbReference type="Rhea" id="RHEA:42748"/>
        <dbReference type="Rhea" id="RHEA-COMP:10219"/>
        <dbReference type="Rhea" id="RHEA-COMP:10220"/>
        <dbReference type="ChEBI" id="CHEBI:15378"/>
        <dbReference type="ChEBI" id="CHEBI:57856"/>
        <dbReference type="ChEBI" id="CHEBI:59789"/>
        <dbReference type="ChEBI" id="CHEBI:74483"/>
        <dbReference type="ChEBI" id="CHEBI:82748"/>
        <dbReference type="EC" id="2.1.1.176"/>
    </reaction>
</comment>
<comment type="function">
    <text evidence="1">Specifically methylates the cytosine at position 967 (m5C967) of 16S rRNA.</text>
</comment>
<evidence type="ECO:0000256" key="3">
    <source>
        <dbReference type="ARBA" id="ARBA00012140"/>
    </source>
</evidence>
<evidence type="ECO:0000256" key="10">
    <source>
        <dbReference type="ARBA" id="ARBA00030399"/>
    </source>
</evidence>
<dbReference type="InterPro" id="IPR035926">
    <property type="entry name" value="NusB-like_sf"/>
</dbReference>
<organism evidence="15 16">
    <name type="scientific">Aestuariirhabdus litorea</name>
    <dbReference type="NCBI Taxonomy" id="2528527"/>
    <lineage>
        <taxon>Bacteria</taxon>
        <taxon>Pseudomonadati</taxon>
        <taxon>Pseudomonadota</taxon>
        <taxon>Gammaproteobacteria</taxon>
        <taxon>Oceanospirillales</taxon>
        <taxon>Aestuariirhabdaceae</taxon>
        <taxon>Aestuariirhabdus</taxon>
    </lineage>
</organism>
<dbReference type="Pfam" id="PF01189">
    <property type="entry name" value="Methyltr_RsmB-F"/>
    <property type="match status" value="1"/>
</dbReference>
<protein>
    <recommendedName>
        <fullName evidence="3">16S rRNA (cytosine(967)-C(5))-methyltransferase</fullName>
        <ecNumber evidence="3">2.1.1.176</ecNumber>
    </recommendedName>
    <alternativeName>
        <fullName evidence="10">16S rRNA m5C967 methyltransferase</fullName>
    </alternativeName>
    <alternativeName>
        <fullName evidence="11">rRNA (cytosine-C(5)-)-methyltransferase RsmB</fullName>
    </alternativeName>
</protein>
<dbReference type="Gene3D" id="3.30.70.1170">
    <property type="entry name" value="Sun protein, domain 3"/>
    <property type="match status" value="1"/>
</dbReference>
<keyword evidence="16" id="KW-1185">Reference proteome</keyword>
<keyword evidence="8 13" id="KW-0949">S-adenosyl-L-methionine</keyword>
<evidence type="ECO:0000256" key="2">
    <source>
        <dbReference type="ARBA" id="ARBA00004496"/>
    </source>
</evidence>
<evidence type="ECO:0000256" key="1">
    <source>
        <dbReference type="ARBA" id="ARBA00002724"/>
    </source>
</evidence>
<evidence type="ECO:0000313" key="15">
    <source>
        <dbReference type="EMBL" id="RRJ82583.1"/>
    </source>
</evidence>
<dbReference type="InterPro" id="IPR001678">
    <property type="entry name" value="MeTrfase_RsmB-F_NOP2_dom"/>
</dbReference>
<feature type="binding site" evidence="13">
    <location>
        <begin position="253"/>
        <end position="259"/>
    </location>
    <ligand>
        <name>S-adenosyl-L-methionine</name>
        <dbReference type="ChEBI" id="CHEBI:59789"/>
    </ligand>
</feature>
<evidence type="ECO:0000256" key="7">
    <source>
        <dbReference type="ARBA" id="ARBA00022679"/>
    </source>
</evidence>
<dbReference type="Gene3D" id="1.10.287.730">
    <property type="entry name" value="Helix hairpin bin"/>
    <property type="match status" value="1"/>
</dbReference>
<dbReference type="Pfam" id="PF01029">
    <property type="entry name" value="NusB"/>
    <property type="match status" value="1"/>
</dbReference>
<comment type="similarity">
    <text evidence="13">Belongs to the class I-like SAM-binding methyltransferase superfamily. RsmB/NOP family.</text>
</comment>
<evidence type="ECO:0000259" key="14">
    <source>
        <dbReference type="PROSITE" id="PS51686"/>
    </source>
</evidence>
<evidence type="ECO:0000256" key="9">
    <source>
        <dbReference type="ARBA" id="ARBA00022884"/>
    </source>
</evidence>
<evidence type="ECO:0000256" key="8">
    <source>
        <dbReference type="ARBA" id="ARBA00022691"/>
    </source>
</evidence>
<dbReference type="GO" id="GO:0009383">
    <property type="term" value="F:rRNA (cytosine-C5-)-methyltransferase activity"/>
    <property type="evidence" value="ECO:0007669"/>
    <property type="project" value="TreeGrafter"/>
</dbReference>
<dbReference type="GO" id="GO:0070475">
    <property type="term" value="P:rRNA base methylation"/>
    <property type="evidence" value="ECO:0007669"/>
    <property type="project" value="TreeGrafter"/>
</dbReference>
<feature type="domain" description="SAM-dependent MTase RsmB/NOP-type" evidence="14">
    <location>
        <begin position="163"/>
        <end position="432"/>
    </location>
</feature>
<dbReference type="NCBIfam" id="NF008149">
    <property type="entry name" value="PRK10901.1"/>
    <property type="match status" value="1"/>
</dbReference>
<accession>A0A3P3VP39</accession>
<keyword evidence="9 13" id="KW-0694">RNA-binding</keyword>
<comment type="subcellular location">
    <subcellularLocation>
        <location evidence="2">Cytoplasm</location>
    </subcellularLocation>
</comment>
<dbReference type="GO" id="GO:0003723">
    <property type="term" value="F:RNA binding"/>
    <property type="evidence" value="ECO:0007669"/>
    <property type="project" value="UniProtKB-UniRule"/>
</dbReference>
<evidence type="ECO:0000256" key="13">
    <source>
        <dbReference type="PROSITE-ProRule" id="PRU01023"/>
    </source>
</evidence>
<feature type="binding site" evidence="13">
    <location>
        <position position="302"/>
    </location>
    <ligand>
        <name>S-adenosyl-L-methionine</name>
        <dbReference type="ChEBI" id="CHEBI:59789"/>
    </ligand>
</feature>
<dbReference type="NCBIfam" id="TIGR00563">
    <property type="entry name" value="rsmB"/>
    <property type="match status" value="1"/>
</dbReference>
<sequence length="436" mass="48392">MSRPVRAQAALALQQVLTHGRSLSQVLPEALSEVDPGQQPLLSELCYGTCRWFFTLRSSLSILLDTPLREKDSDIEALLLLGLYQLRSLKIPAHAVLSETVAACTQLDKAWARKLVNAVLRRYQRESAIIEEQLTGSEVPATAHPKWMIKQWQRDWAEQWRAIADANNQRPPMTLRVNALRGSCTDYLKQLDQMGIGAHSCLFSPSAITLDAPCDPLGLPGFTEGASSVQDEAAQLSGFLLHLSPGHKVLDACAAPGGKSGHLLETEPAIQLTSLEVDPTRAQRITQNLERLQLNARLIVGDATRPDQWWDGQLYDRILLDAPCSGTGVIRRHPDIKVLRRREDIPQLVALQQQIIEAVWPLLKEGGLLLYATCSTFKAENSDQVEGFLQRYREAEEITIEAPWGIACQRGRQLLPQPGGHDGFYYALLRKGPALS</sequence>
<dbReference type="PRINTS" id="PR02008">
    <property type="entry name" value="RCMTFAMILY"/>
</dbReference>
<dbReference type="Gene3D" id="1.10.940.10">
    <property type="entry name" value="NusB-like"/>
    <property type="match status" value="1"/>
</dbReference>
<evidence type="ECO:0000256" key="12">
    <source>
        <dbReference type="ARBA" id="ARBA00047283"/>
    </source>
</evidence>
<keyword evidence="4" id="KW-0963">Cytoplasm</keyword>
<evidence type="ECO:0000256" key="4">
    <source>
        <dbReference type="ARBA" id="ARBA00022490"/>
    </source>
</evidence>
<keyword evidence="5" id="KW-0698">rRNA processing</keyword>
<feature type="binding site" evidence="13">
    <location>
        <position position="276"/>
    </location>
    <ligand>
        <name>S-adenosyl-L-methionine</name>
        <dbReference type="ChEBI" id="CHEBI:59789"/>
    </ligand>
</feature>
<dbReference type="InterPro" id="IPR029063">
    <property type="entry name" value="SAM-dependent_MTases_sf"/>
</dbReference>
<evidence type="ECO:0000256" key="6">
    <source>
        <dbReference type="ARBA" id="ARBA00022603"/>
    </source>
</evidence>
<dbReference type="RefSeq" id="WP_125016450.1">
    <property type="nucleotide sequence ID" value="NZ_QWEZ01000002.1"/>
</dbReference>
<dbReference type="PANTHER" id="PTHR22807:SF61">
    <property type="entry name" value="NOL1_NOP2_SUN FAMILY PROTEIN _ ANTITERMINATION NUSB DOMAIN-CONTAINING PROTEIN"/>
    <property type="match status" value="1"/>
</dbReference>
<feature type="binding site" evidence="13">
    <location>
        <position position="321"/>
    </location>
    <ligand>
        <name>S-adenosyl-L-methionine</name>
        <dbReference type="ChEBI" id="CHEBI:59789"/>
    </ligand>
</feature>
<dbReference type="SUPFAM" id="SSF48013">
    <property type="entry name" value="NusB-like"/>
    <property type="match status" value="1"/>
</dbReference>
<dbReference type="SUPFAM" id="SSF53335">
    <property type="entry name" value="S-adenosyl-L-methionine-dependent methyltransferases"/>
    <property type="match status" value="1"/>
</dbReference>
<dbReference type="AlphaFoldDB" id="A0A3P3VP39"/>
<dbReference type="Pfam" id="PF22458">
    <property type="entry name" value="RsmF-B_ferredox"/>
    <property type="match status" value="1"/>
</dbReference>
<dbReference type="EMBL" id="QWEZ01000002">
    <property type="protein sequence ID" value="RRJ82583.1"/>
    <property type="molecule type" value="Genomic_DNA"/>
</dbReference>
<gene>
    <name evidence="15" type="primary">rsmB</name>
    <name evidence="15" type="ORF">D0544_12000</name>
</gene>
<dbReference type="CDD" id="cd02440">
    <property type="entry name" value="AdoMet_MTases"/>
    <property type="match status" value="1"/>
</dbReference>
<feature type="active site" description="Nucleophile" evidence="13">
    <location>
        <position position="374"/>
    </location>
</feature>
<dbReference type="InterPro" id="IPR004573">
    <property type="entry name" value="rRNA_ssu_MeTfrase_B"/>
</dbReference>
<dbReference type="Proteomes" id="UP000280792">
    <property type="component" value="Unassembled WGS sequence"/>
</dbReference>
<dbReference type="PROSITE" id="PS51686">
    <property type="entry name" value="SAM_MT_RSMB_NOP"/>
    <property type="match status" value="1"/>
</dbReference>
<dbReference type="GO" id="GO:0005829">
    <property type="term" value="C:cytosol"/>
    <property type="evidence" value="ECO:0007669"/>
    <property type="project" value="TreeGrafter"/>
</dbReference>
<dbReference type="FunFam" id="3.40.50.150:FF:000022">
    <property type="entry name" value="Ribosomal RNA small subunit methyltransferase B"/>
    <property type="match status" value="1"/>
</dbReference>
<evidence type="ECO:0000256" key="11">
    <source>
        <dbReference type="ARBA" id="ARBA00031088"/>
    </source>
</evidence>
<keyword evidence="6 13" id="KW-0489">Methyltransferase</keyword>
<evidence type="ECO:0000256" key="5">
    <source>
        <dbReference type="ARBA" id="ARBA00022552"/>
    </source>
</evidence>
<proteinExistence type="inferred from homology"/>
<dbReference type="GO" id="GO:0006355">
    <property type="term" value="P:regulation of DNA-templated transcription"/>
    <property type="evidence" value="ECO:0007669"/>
    <property type="project" value="InterPro"/>
</dbReference>
<dbReference type="EC" id="2.1.1.176" evidence="3"/>
<evidence type="ECO:0000313" key="16">
    <source>
        <dbReference type="Proteomes" id="UP000280792"/>
    </source>
</evidence>